<dbReference type="PANTHER" id="PTHR46112">
    <property type="entry name" value="AMINOPEPTIDASE"/>
    <property type="match status" value="1"/>
</dbReference>
<feature type="domain" description="Peptidase M24" evidence="1">
    <location>
        <begin position="143"/>
        <end position="377"/>
    </location>
</feature>
<evidence type="ECO:0000259" key="2">
    <source>
        <dbReference type="Pfam" id="PF01321"/>
    </source>
</evidence>
<dbReference type="OrthoDB" id="9806388at2"/>
<dbReference type="InterPro" id="IPR050659">
    <property type="entry name" value="Peptidase_M24B"/>
</dbReference>
<dbReference type="InterPro" id="IPR000994">
    <property type="entry name" value="Pept_M24"/>
</dbReference>
<dbReference type="eggNOG" id="COG0006">
    <property type="taxonomic scope" value="Bacteria"/>
</dbReference>
<keyword evidence="3" id="KW-0645">Protease</keyword>
<dbReference type="AlphaFoldDB" id="H5Y182"/>
<reference evidence="3 4" key="1">
    <citation type="submission" date="2011-11" db="EMBL/GenBank/DDBJ databases">
        <title>The Noncontiguous Finished genome of Desulfosporosinus youngiae DSM 17734.</title>
        <authorList>
            <consortium name="US DOE Joint Genome Institute (JGI-PGF)"/>
            <person name="Lucas S."/>
            <person name="Han J."/>
            <person name="Lapidus A."/>
            <person name="Cheng J.-F."/>
            <person name="Goodwin L."/>
            <person name="Pitluck S."/>
            <person name="Peters L."/>
            <person name="Ovchinnikova G."/>
            <person name="Lu M."/>
            <person name="Land M.L."/>
            <person name="Hauser L."/>
            <person name="Pester M."/>
            <person name="Spring S."/>
            <person name="Ollivier B."/>
            <person name="Rattei T."/>
            <person name="Klenk H.-P."/>
            <person name="Wagner M."/>
            <person name="Loy A."/>
            <person name="Woyke T.J."/>
        </authorList>
    </citation>
    <scope>NUCLEOTIDE SEQUENCE [LARGE SCALE GENOMIC DNA]</scope>
    <source>
        <strain evidence="3 4">DSM 17734</strain>
    </source>
</reference>
<dbReference type="STRING" id="768710.DesyoDRAFT_0223"/>
<gene>
    <name evidence="3" type="ORF">DesyoDRAFT_0223</name>
</gene>
<dbReference type="Gene3D" id="3.40.350.10">
    <property type="entry name" value="Creatinase/prolidase N-terminal domain"/>
    <property type="match status" value="1"/>
</dbReference>
<dbReference type="InterPro" id="IPR036005">
    <property type="entry name" value="Creatinase/aminopeptidase-like"/>
</dbReference>
<dbReference type="HOGENOM" id="CLU_017266_10_0_9"/>
<name>H5Y182_9FIRM</name>
<organism evidence="3 4">
    <name type="scientific">Desulfosporosinus youngiae DSM 17734</name>
    <dbReference type="NCBI Taxonomy" id="768710"/>
    <lineage>
        <taxon>Bacteria</taxon>
        <taxon>Bacillati</taxon>
        <taxon>Bacillota</taxon>
        <taxon>Clostridia</taxon>
        <taxon>Eubacteriales</taxon>
        <taxon>Desulfitobacteriaceae</taxon>
        <taxon>Desulfosporosinus</taxon>
    </lineage>
</organism>
<dbReference type="SUPFAM" id="SSF55920">
    <property type="entry name" value="Creatinase/aminopeptidase"/>
    <property type="match status" value="1"/>
</dbReference>
<keyword evidence="3" id="KW-0378">Hydrolase</keyword>
<evidence type="ECO:0000313" key="3">
    <source>
        <dbReference type="EMBL" id="EHQ87420.1"/>
    </source>
</evidence>
<dbReference type="Gene3D" id="3.90.230.10">
    <property type="entry name" value="Creatinase/methionine aminopeptidase superfamily"/>
    <property type="match status" value="1"/>
</dbReference>
<accession>H5Y182</accession>
<dbReference type="CDD" id="cd01066">
    <property type="entry name" value="APP_MetAP"/>
    <property type="match status" value="1"/>
</dbReference>
<dbReference type="InterPro" id="IPR029149">
    <property type="entry name" value="Creatin/AminoP/Spt16_N"/>
</dbReference>
<protein>
    <submittedName>
        <fullName evidence="3">Xaa-Pro aminopeptidase</fullName>
    </submittedName>
</protein>
<dbReference type="Pfam" id="PF01321">
    <property type="entry name" value="Creatinase_N"/>
    <property type="match status" value="1"/>
</dbReference>
<evidence type="ECO:0000313" key="4">
    <source>
        <dbReference type="Proteomes" id="UP000005104"/>
    </source>
</evidence>
<dbReference type="SUPFAM" id="SSF53092">
    <property type="entry name" value="Creatinase/prolidase N-terminal domain"/>
    <property type="match status" value="1"/>
</dbReference>
<evidence type="ECO:0000259" key="1">
    <source>
        <dbReference type="Pfam" id="PF00557"/>
    </source>
</evidence>
<feature type="domain" description="Creatinase N-terminal" evidence="2">
    <location>
        <begin position="11"/>
        <end position="134"/>
    </location>
</feature>
<proteinExistence type="predicted"/>
<dbReference type="RefSeq" id="WP_007778300.1">
    <property type="nucleotide sequence ID" value="NZ_CM001441.1"/>
</dbReference>
<keyword evidence="4" id="KW-1185">Reference proteome</keyword>
<sequence>MKVPVKELEKRVADFQVSMKTREIEGALLVQRADTLYYTGTAQNVHLYVPVTGKPIVLAYRDFARAQKESSWEVLPLKGISKIPNNIQEAGLPLPGILGLELDVLSVNQFERYRKTFPNVTLVDVSAEIRRQRAAKSDWELARLEESAQILPAVLEFAKEILHPGMTEVQLEGLLESKARALGHGGHVRMRGFNSEFHVGAVTSGARAAASGCFDGPVTGQGISISHPNGASMVPIQRGEPIVVDMVTVVHGYQIDQTRILSLGSLSEELIKAYEAARRVEEKIRSALIPGRVAGEVYEEILAWVRENTPYEHNFMGYGTSRVSFVGHGVGLELDELPTISKGSKEVLRAGMVVAIEPKFVFPGIGAVGIEDTVVIEAERGARYLSFTPRELIVI</sequence>
<dbReference type="EMBL" id="CM001441">
    <property type="protein sequence ID" value="EHQ87420.1"/>
    <property type="molecule type" value="Genomic_DNA"/>
</dbReference>
<dbReference type="GO" id="GO:0004177">
    <property type="term" value="F:aminopeptidase activity"/>
    <property type="evidence" value="ECO:0007669"/>
    <property type="project" value="UniProtKB-KW"/>
</dbReference>
<dbReference type="InterPro" id="IPR000587">
    <property type="entry name" value="Creatinase_N"/>
</dbReference>
<dbReference type="Proteomes" id="UP000005104">
    <property type="component" value="Chromosome"/>
</dbReference>
<dbReference type="PANTHER" id="PTHR46112:SF2">
    <property type="entry name" value="XAA-PRO AMINOPEPTIDASE P-RELATED"/>
    <property type="match status" value="1"/>
</dbReference>
<dbReference type="Pfam" id="PF00557">
    <property type="entry name" value="Peptidase_M24"/>
    <property type="match status" value="1"/>
</dbReference>
<keyword evidence="3" id="KW-0031">Aminopeptidase</keyword>